<dbReference type="AlphaFoldDB" id="A0A9X0D0W1"/>
<feature type="region of interest" description="Disordered" evidence="1">
    <location>
        <begin position="40"/>
        <end position="61"/>
    </location>
</feature>
<dbReference type="InterPro" id="IPR027844">
    <property type="entry name" value="INTS15"/>
</dbReference>
<dbReference type="Proteomes" id="UP001163046">
    <property type="component" value="Unassembled WGS sequence"/>
</dbReference>
<evidence type="ECO:0000313" key="2">
    <source>
        <dbReference type="EMBL" id="KAJ7381628.1"/>
    </source>
</evidence>
<evidence type="ECO:0000256" key="1">
    <source>
        <dbReference type="SAM" id="MobiDB-lite"/>
    </source>
</evidence>
<sequence>MPLACDNAVSDGHTHHESRLLYSQLHLAIIQAFLLAGKDKEDPQEEMELEPGEVMDESDSRHLIKGGDLKELTQDMTKLIEKFKTVEFNDNVIEQQVQLSMDRFAQTLQVAMATGSLSAAKDELLSMCKRLPANRLLSTVIESLDTNH</sequence>
<keyword evidence="3" id="KW-1185">Reference proteome</keyword>
<reference evidence="2" key="1">
    <citation type="submission" date="2023-01" db="EMBL/GenBank/DDBJ databases">
        <title>Genome assembly of the deep-sea coral Lophelia pertusa.</title>
        <authorList>
            <person name="Herrera S."/>
            <person name="Cordes E."/>
        </authorList>
    </citation>
    <scope>NUCLEOTIDE SEQUENCE</scope>
    <source>
        <strain evidence="2">USNM1676648</strain>
        <tissue evidence="2">Polyp</tissue>
    </source>
</reference>
<dbReference type="EMBL" id="MU826151">
    <property type="protein sequence ID" value="KAJ7381628.1"/>
    <property type="molecule type" value="Genomic_DNA"/>
</dbReference>
<organism evidence="2 3">
    <name type="scientific">Desmophyllum pertusum</name>
    <dbReference type="NCBI Taxonomy" id="174260"/>
    <lineage>
        <taxon>Eukaryota</taxon>
        <taxon>Metazoa</taxon>
        <taxon>Cnidaria</taxon>
        <taxon>Anthozoa</taxon>
        <taxon>Hexacorallia</taxon>
        <taxon>Scleractinia</taxon>
        <taxon>Caryophylliina</taxon>
        <taxon>Caryophylliidae</taxon>
        <taxon>Desmophyllum</taxon>
    </lineage>
</organism>
<feature type="compositionally biased region" description="Acidic residues" evidence="1">
    <location>
        <begin position="42"/>
        <end position="57"/>
    </location>
</feature>
<dbReference type="OrthoDB" id="5861309at2759"/>
<protein>
    <submittedName>
        <fullName evidence="2">Uncharacterized protein</fullName>
    </submittedName>
</protein>
<dbReference type="Pfam" id="PF14964">
    <property type="entry name" value="INTS15"/>
    <property type="match status" value="1"/>
</dbReference>
<gene>
    <name evidence="2" type="ORF">OS493_040037</name>
</gene>
<evidence type="ECO:0000313" key="3">
    <source>
        <dbReference type="Proteomes" id="UP001163046"/>
    </source>
</evidence>
<comment type="caution">
    <text evidence="2">The sequence shown here is derived from an EMBL/GenBank/DDBJ whole genome shotgun (WGS) entry which is preliminary data.</text>
</comment>
<dbReference type="PANTHER" id="PTHR14540:SF2">
    <property type="entry name" value="INTEGRATOR COMPLEX SUBUNIT 15"/>
    <property type="match status" value="1"/>
</dbReference>
<accession>A0A9X0D0W1</accession>
<proteinExistence type="predicted"/>
<name>A0A9X0D0W1_9CNID</name>
<dbReference type="PANTHER" id="PTHR14540">
    <property type="entry name" value="INTEGRATOR COMPLEX SUBUNIT 15"/>
    <property type="match status" value="1"/>
</dbReference>